<evidence type="ECO:0000313" key="3">
    <source>
        <dbReference type="Proteomes" id="UP000199069"/>
    </source>
</evidence>
<reference evidence="2 3" key="1">
    <citation type="submission" date="2015-07" db="EMBL/GenBank/DDBJ databases">
        <authorList>
            <person name="Cajimat M.N.B."/>
            <person name="Milazzo M.L."/>
            <person name="Fulhorst C.F."/>
        </authorList>
    </citation>
    <scope>NUCLEOTIDE SEQUENCE [LARGE SCALE GENOMIC DNA]</scope>
    <source>
        <strain evidence="2">Single colony</strain>
    </source>
</reference>
<name>A0A0K3CHT1_RHOTO</name>
<organism evidence="2 3">
    <name type="scientific">Rhodotorula toruloides</name>
    <name type="common">Yeast</name>
    <name type="synonym">Rhodosporidium toruloides</name>
    <dbReference type="NCBI Taxonomy" id="5286"/>
    <lineage>
        <taxon>Eukaryota</taxon>
        <taxon>Fungi</taxon>
        <taxon>Dikarya</taxon>
        <taxon>Basidiomycota</taxon>
        <taxon>Pucciniomycotina</taxon>
        <taxon>Microbotryomycetes</taxon>
        <taxon>Sporidiobolales</taxon>
        <taxon>Sporidiobolaceae</taxon>
        <taxon>Rhodotorula</taxon>
    </lineage>
</organism>
<protein>
    <submittedName>
        <fullName evidence="2">FGENESH: predicted gene_9.426 protein</fullName>
    </submittedName>
</protein>
<sequence length="501" mass="56558">MDDPADLSLNSADGIDSLNMASLALDDSPDNLSPDLSANRSPSLDPSSFAKLPFELIEIIYELSLWRSLVLRDAGPLCAALEPFFERVRRSWLDQYGPRQTDFASEFGYARALYLTGRDAGHEMVRDWFSDKTQLLRDIHPYIAMVICCAGFNEPSVNIKALKGDCDINRDIVPYPFAPPSPEASSAGPSSKLPFVPFSTLWTPPSCPLLASITELSLNVGNQASFEVVGEPEAKAFGAYIQLMRMVPNLRSLCLEFVGSVQYALPHLVRDAEKRFPLCCIGDILRLVPNLRHLEMKSQDTDWASEAVIRTLQDREPLECLKIGTDEYSYDHFPGEEATRLLKLVETLGPDRMPRHIWFGVYADRHKWKVGTSAVERLPVSTAEPFPKPFEDWTVAEWMKRGYKEGNDWWWEDVVAAEDLTIFARIKDVVEQAGATFKCYLAKERNVSAASAFLQAFWQERRDDAYYSGLLGRADPVQTREENEGTNGRRQTSRLPRWTGK</sequence>
<dbReference type="Proteomes" id="UP000199069">
    <property type="component" value="Unassembled WGS sequence"/>
</dbReference>
<feature type="non-terminal residue" evidence="2">
    <location>
        <position position="501"/>
    </location>
</feature>
<accession>A0A0K3CHT1</accession>
<evidence type="ECO:0000256" key="1">
    <source>
        <dbReference type="SAM" id="MobiDB-lite"/>
    </source>
</evidence>
<gene>
    <name evidence="2" type="primary">FGENESH: predicted gene_9.426</name>
    <name evidence="2" type="ORF">BN2166_0050800</name>
</gene>
<dbReference type="AlphaFoldDB" id="A0A0K3CHT1"/>
<keyword evidence="3" id="KW-1185">Reference proteome</keyword>
<feature type="compositionally biased region" description="Polar residues" evidence="1">
    <location>
        <begin position="485"/>
        <end position="494"/>
    </location>
</feature>
<proteinExistence type="predicted"/>
<feature type="region of interest" description="Disordered" evidence="1">
    <location>
        <begin position="477"/>
        <end position="501"/>
    </location>
</feature>
<evidence type="ECO:0000313" key="2">
    <source>
        <dbReference type="EMBL" id="CTR09219.1"/>
    </source>
</evidence>
<dbReference type="EMBL" id="CWKI01000009">
    <property type="protein sequence ID" value="CTR09219.1"/>
    <property type="molecule type" value="Genomic_DNA"/>
</dbReference>